<accession>A0ABR3H6S9</accession>
<gene>
    <name evidence="2" type="ORF">ABMA27_009862</name>
</gene>
<dbReference type="PANTHER" id="PTHR22576:SF37">
    <property type="entry name" value="MUCOSA-ASSOCIATED LYMPHOID TISSUE LYMPHOMA TRANSLOCATION PROTEIN 1"/>
    <property type="match status" value="1"/>
</dbReference>
<dbReference type="PROSITE" id="PS50208">
    <property type="entry name" value="CASPASE_P20"/>
    <property type="match status" value="1"/>
</dbReference>
<evidence type="ECO:0000259" key="1">
    <source>
        <dbReference type="PROSITE" id="PS50208"/>
    </source>
</evidence>
<dbReference type="SUPFAM" id="SSF52129">
    <property type="entry name" value="Caspase-like"/>
    <property type="match status" value="1"/>
</dbReference>
<evidence type="ECO:0000313" key="3">
    <source>
        <dbReference type="Proteomes" id="UP001549920"/>
    </source>
</evidence>
<dbReference type="InterPro" id="IPR001309">
    <property type="entry name" value="Pept_C14_p20"/>
</dbReference>
<dbReference type="Pfam" id="PF00656">
    <property type="entry name" value="Peptidase_C14"/>
    <property type="match status" value="1"/>
</dbReference>
<name>A0ABR3H6S9_LOXSC</name>
<evidence type="ECO:0000313" key="2">
    <source>
        <dbReference type="EMBL" id="KAL0860482.1"/>
    </source>
</evidence>
<dbReference type="EMBL" id="JBEUOH010000025">
    <property type="protein sequence ID" value="KAL0860482.1"/>
    <property type="molecule type" value="Genomic_DNA"/>
</dbReference>
<dbReference type="InterPro" id="IPR011600">
    <property type="entry name" value="Pept_C14_caspase"/>
</dbReference>
<comment type="caution">
    <text evidence="2">The sequence shown here is derived from an EMBL/GenBank/DDBJ whole genome shotgun (WGS) entry which is preliminary data.</text>
</comment>
<dbReference type="Gene3D" id="3.40.50.1460">
    <property type="match status" value="1"/>
</dbReference>
<organism evidence="2 3">
    <name type="scientific">Loxostege sticticalis</name>
    <name type="common">Beet webworm moth</name>
    <dbReference type="NCBI Taxonomy" id="481309"/>
    <lineage>
        <taxon>Eukaryota</taxon>
        <taxon>Metazoa</taxon>
        <taxon>Ecdysozoa</taxon>
        <taxon>Arthropoda</taxon>
        <taxon>Hexapoda</taxon>
        <taxon>Insecta</taxon>
        <taxon>Pterygota</taxon>
        <taxon>Neoptera</taxon>
        <taxon>Endopterygota</taxon>
        <taxon>Lepidoptera</taxon>
        <taxon>Glossata</taxon>
        <taxon>Ditrysia</taxon>
        <taxon>Pyraloidea</taxon>
        <taxon>Crambidae</taxon>
        <taxon>Pyraustinae</taxon>
        <taxon>Loxostege</taxon>
    </lineage>
</organism>
<sequence length="353" mass="39121">MSLLQNLSYKEYHTALGFSKEKCEVIADLAGLKISFNDTKKPGEVLLKTLDRRGYSAEQYKNFLVAASQVKTIVTYYRPESKVAILIANDRYQHLSKLATPSIDCDSLAANLKNLGFIVVTIKNTHSRELKEILSKVFQEIPDDSYCFIFYAGHGGGLCNLTCLLGIECPTEDIGTDHCITDNFILSESAKCKPQLCVLILDVCRLNLDRVTNPKLFASVPDTVDYTTHSNLLLAYSTQSSHAAYEVLQIECSTTIDDNVTYELKTGDSARIVPGSSQYVNALCTRLGDDLDVSSLLDKVHGDVENSIRKQKPLKIQSGVAKRSLYDPVKGDVATILTKMKEVTEGYENCVVY</sequence>
<dbReference type="Proteomes" id="UP001549920">
    <property type="component" value="Unassembled WGS sequence"/>
</dbReference>
<keyword evidence="3" id="KW-1185">Reference proteome</keyword>
<dbReference type="InterPro" id="IPR029030">
    <property type="entry name" value="Caspase-like_dom_sf"/>
</dbReference>
<protein>
    <recommendedName>
        <fullName evidence="1">Caspase family p20 domain-containing protein</fullName>
    </recommendedName>
</protein>
<reference evidence="2 3" key="1">
    <citation type="submission" date="2024-06" db="EMBL/GenBank/DDBJ databases">
        <title>A chromosome-level genome assembly of beet webworm, Loxostege sticticalis.</title>
        <authorList>
            <person name="Zhang Y."/>
        </authorList>
    </citation>
    <scope>NUCLEOTIDE SEQUENCE [LARGE SCALE GENOMIC DNA]</scope>
    <source>
        <strain evidence="2">AQ026</strain>
        <tissue evidence="2">Whole body</tissue>
    </source>
</reference>
<proteinExistence type="predicted"/>
<dbReference type="PANTHER" id="PTHR22576">
    <property type="entry name" value="MUCOSA ASSOCIATED LYMPHOID TISSUE LYMPHOMA TRANSLOCATION PROTEIN 1/PARACASPASE"/>
    <property type="match status" value="1"/>
</dbReference>
<dbReference type="InterPro" id="IPR052039">
    <property type="entry name" value="Caspase-related_regulators"/>
</dbReference>
<feature type="domain" description="Caspase family p20" evidence="1">
    <location>
        <begin position="80"/>
        <end position="205"/>
    </location>
</feature>